<comment type="subcellular location">
    <subcellularLocation>
        <location evidence="1 8">Cell outer membrane</location>
        <topology evidence="1 8">Multi-pass membrane protein</topology>
    </subcellularLocation>
</comment>
<comment type="caution">
    <text evidence="13">The sequence shown here is derived from an EMBL/GenBank/DDBJ whole genome shotgun (WGS) entry which is preliminary data.</text>
</comment>
<evidence type="ECO:0000256" key="7">
    <source>
        <dbReference type="ARBA" id="ARBA00023237"/>
    </source>
</evidence>
<keyword evidence="2 8" id="KW-0813">Transport</keyword>
<dbReference type="OrthoDB" id="9815954at2"/>
<dbReference type="Proteomes" id="UP000321419">
    <property type="component" value="Unassembled WGS sequence"/>
</dbReference>
<keyword evidence="6 8" id="KW-0472">Membrane</keyword>
<evidence type="ECO:0000256" key="9">
    <source>
        <dbReference type="RuleBase" id="RU003357"/>
    </source>
</evidence>
<evidence type="ECO:0000256" key="6">
    <source>
        <dbReference type="ARBA" id="ARBA00023136"/>
    </source>
</evidence>
<dbReference type="AlphaFoldDB" id="A0A510XZH5"/>
<accession>A0A510XZH5</accession>
<comment type="similarity">
    <text evidence="8 9">Belongs to the TonB-dependent receptor family.</text>
</comment>
<sequence length="931" mass="101458">MLNNQVAKAVRVALAFGAASTAAFSVNTIAAELNSDEQVERIEVTGSAIKRTDMEGALPVQVISRADIEKTGVTNVPDLIQQIPAMQGFTTASDSVGGGGGGISSASIHDIGAQYTLVLLNGRRLAPADSAGTIDLNSIPFSAIERIEILTDGASALYGSDAIAGVLNFILKSSVDETHISARYDKPQEDGGNNWSVSLTTGFGDLDRDGFSFVFSASHEEQEQLAALDRDFAKTGILSFENQGRDLYFFNGSGNAIPGNARIRYTDDDSGEQVRASFNPYTNKTGSCAEFTSAINDECWFDYTSTIEIVPENERTNFMVNGEVSLSDDITGFVTAAYTNNKMTARIAPYPTGYFNLPSDSSLVSDEILPYLPDDLSATEIASIDQYQARWRALPAGNRTTEYDTDSTHLVVGARGFNANIDWEGALTYSKNERNENYPTGWLIAEPFINAVSNGDINVFVPSSELDDASKQALSEAVYSGNWAKTEVTMTGADLKGSMPVFELPDGSAYLAVGADYRIYEYNNAIAEANANEEILFLSPGTEYDLERSQYGMFAELVMPVLENVELNASIRYDDIDAVEDKIAGADVDTGDSDTTYKLSARWQATEDLLLRGSVGTGFKAPSLLTIARPRVPFGVTGGNYECPFPDGDELAAFCLDGRSQYGVFVQGNPNVNFETSDQYTIGFVYAPTNEFSIQMDYWKVELEDLITSLTEAQIFEGASQYRDLFTTRTNLATGDEELAIIQSSVNVGKSVTSGIDWHVGLTNDFSFGTLRTNWTGTYLIESEYTRPGTNDDWITSLSQFGDNDAVSFRIKSQISSTLSHGDFAHTLRASYQSGYQDQLQTAATCSVTEVDAFGDCVQIQLRVPSHTLIDYQTKYDFMEGASVTFGINNLFDKAPPLSLRTGGAGHQVGFDPRYFDAYGRTFYLQADYSF</sequence>
<protein>
    <submittedName>
        <fullName evidence="13">TonB system transporter</fullName>
    </submittedName>
</protein>
<keyword evidence="3 8" id="KW-1134">Transmembrane beta strand</keyword>
<dbReference type="Pfam" id="PF00593">
    <property type="entry name" value="TonB_dep_Rec_b-barrel"/>
    <property type="match status" value="1"/>
</dbReference>
<feature type="domain" description="TonB-dependent receptor-like beta-barrel" evidence="11">
    <location>
        <begin position="389"/>
        <end position="891"/>
    </location>
</feature>
<dbReference type="SUPFAM" id="SSF56935">
    <property type="entry name" value="Porins"/>
    <property type="match status" value="1"/>
</dbReference>
<dbReference type="InterPro" id="IPR037066">
    <property type="entry name" value="Plug_dom_sf"/>
</dbReference>
<feature type="chain" id="PRO_5021977369" evidence="10">
    <location>
        <begin position="26"/>
        <end position="931"/>
    </location>
</feature>
<keyword evidence="5 9" id="KW-0798">TonB box</keyword>
<dbReference type="PROSITE" id="PS52016">
    <property type="entry name" value="TONB_DEPENDENT_REC_3"/>
    <property type="match status" value="1"/>
</dbReference>
<evidence type="ECO:0000256" key="8">
    <source>
        <dbReference type="PROSITE-ProRule" id="PRU01360"/>
    </source>
</evidence>
<name>A0A510XZH5_9GAMM</name>
<dbReference type="InterPro" id="IPR012910">
    <property type="entry name" value="Plug_dom"/>
</dbReference>
<dbReference type="PANTHER" id="PTHR47234:SF2">
    <property type="entry name" value="TONB-DEPENDENT RECEPTOR"/>
    <property type="match status" value="1"/>
</dbReference>
<evidence type="ECO:0000259" key="12">
    <source>
        <dbReference type="Pfam" id="PF07715"/>
    </source>
</evidence>
<evidence type="ECO:0000313" key="14">
    <source>
        <dbReference type="Proteomes" id="UP000321419"/>
    </source>
</evidence>
<gene>
    <name evidence="13" type="ORF">PES01_33110</name>
</gene>
<dbReference type="EMBL" id="BJUM01000040">
    <property type="protein sequence ID" value="GEK56466.1"/>
    <property type="molecule type" value="Genomic_DNA"/>
</dbReference>
<keyword evidence="14" id="KW-1185">Reference proteome</keyword>
<evidence type="ECO:0000259" key="11">
    <source>
        <dbReference type="Pfam" id="PF00593"/>
    </source>
</evidence>
<evidence type="ECO:0000256" key="4">
    <source>
        <dbReference type="ARBA" id="ARBA00022692"/>
    </source>
</evidence>
<feature type="domain" description="TonB-dependent receptor plug" evidence="12">
    <location>
        <begin position="56"/>
        <end position="166"/>
    </location>
</feature>
<keyword evidence="7 8" id="KW-0998">Cell outer membrane</keyword>
<dbReference type="CDD" id="cd01347">
    <property type="entry name" value="ligand_gated_channel"/>
    <property type="match status" value="1"/>
</dbReference>
<dbReference type="RefSeq" id="WP_089347236.1">
    <property type="nucleotide sequence ID" value="NZ_BJUM01000040.1"/>
</dbReference>
<evidence type="ECO:0000256" key="2">
    <source>
        <dbReference type="ARBA" id="ARBA00022448"/>
    </source>
</evidence>
<feature type="signal peptide" evidence="10">
    <location>
        <begin position="1"/>
        <end position="25"/>
    </location>
</feature>
<dbReference type="PANTHER" id="PTHR47234">
    <property type="match status" value="1"/>
</dbReference>
<dbReference type="InterPro" id="IPR036942">
    <property type="entry name" value="Beta-barrel_TonB_sf"/>
</dbReference>
<evidence type="ECO:0000256" key="10">
    <source>
        <dbReference type="SAM" id="SignalP"/>
    </source>
</evidence>
<dbReference type="InterPro" id="IPR039426">
    <property type="entry name" value="TonB-dep_rcpt-like"/>
</dbReference>
<evidence type="ECO:0000256" key="5">
    <source>
        <dbReference type="ARBA" id="ARBA00023077"/>
    </source>
</evidence>
<organism evidence="13 14">
    <name type="scientific">Pseudoalteromonas espejiana</name>
    <dbReference type="NCBI Taxonomy" id="28107"/>
    <lineage>
        <taxon>Bacteria</taxon>
        <taxon>Pseudomonadati</taxon>
        <taxon>Pseudomonadota</taxon>
        <taxon>Gammaproteobacteria</taxon>
        <taxon>Alteromonadales</taxon>
        <taxon>Pseudoalteromonadaceae</taxon>
        <taxon>Pseudoalteromonas</taxon>
    </lineage>
</organism>
<evidence type="ECO:0000256" key="1">
    <source>
        <dbReference type="ARBA" id="ARBA00004571"/>
    </source>
</evidence>
<dbReference type="Gene3D" id="2.170.130.10">
    <property type="entry name" value="TonB-dependent receptor, plug domain"/>
    <property type="match status" value="1"/>
</dbReference>
<dbReference type="GO" id="GO:0009279">
    <property type="term" value="C:cell outer membrane"/>
    <property type="evidence" value="ECO:0007669"/>
    <property type="project" value="UniProtKB-SubCell"/>
</dbReference>
<dbReference type="Gene3D" id="2.40.170.20">
    <property type="entry name" value="TonB-dependent receptor, beta-barrel domain"/>
    <property type="match status" value="1"/>
</dbReference>
<keyword evidence="10" id="KW-0732">Signal</keyword>
<reference evidence="13 14" key="1">
    <citation type="submission" date="2019-07" db="EMBL/GenBank/DDBJ databases">
        <title>Whole genome shotgun sequence of Pseudoalteromonas espejiana NBRC 102222.</title>
        <authorList>
            <person name="Hosoyama A."/>
            <person name="Uohara A."/>
            <person name="Ohji S."/>
            <person name="Ichikawa N."/>
        </authorList>
    </citation>
    <scope>NUCLEOTIDE SEQUENCE [LARGE SCALE GENOMIC DNA]</scope>
    <source>
        <strain evidence="13 14">NBRC 102222</strain>
    </source>
</reference>
<evidence type="ECO:0000256" key="3">
    <source>
        <dbReference type="ARBA" id="ARBA00022452"/>
    </source>
</evidence>
<proteinExistence type="inferred from homology"/>
<dbReference type="InterPro" id="IPR000531">
    <property type="entry name" value="Beta-barrel_TonB"/>
</dbReference>
<keyword evidence="4 8" id="KW-0812">Transmembrane</keyword>
<dbReference type="Pfam" id="PF07715">
    <property type="entry name" value="Plug"/>
    <property type="match status" value="1"/>
</dbReference>
<evidence type="ECO:0000313" key="13">
    <source>
        <dbReference type="EMBL" id="GEK56466.1"/>
    </source>
</evidence>